<evidence type="ECO:0000256" key="1">
    <source>
        <dbReference type="SAM" id="Phobius"/>
    </source>
</evidence>
<feature type="transmembrane region" description="Helical" evidence="1">
    <location>
        <begin position="7"/>
        <end position="31"/>
    </location>
</feature>
<keyword evidence="1" id="KW-0472">Membrane</keyword>
<sequence length="51" mass="6309">MPQMSPMWWEILFVTFNMMFLMINIIMYWNIGGESKLFSSNLNKKETNWKW</sequence>
<keyword evidence="1" id="KW-0812">Transmembrane</keyword>
<proteinExistence type="predicted"/>
<accession>A0A4D6X3K5</accession>
<dbReference type="AlphaFoldDB" id="A0A4D6X3K5"/>
<evidence type="ECO:0000313" key="2">
    <source>
        <dbReference type="EMBL" id="QCI09368.1"/>
    </source>
</evidence>
<keyword evidence="1" id="KW-1133">Transmembrane helix</keyword>
<organism evidence="2">
    <name type="scientific">Lygaeus sp. FS-2019</name>
    <dbReference type="NCBI Taxonomy" id="2575686"/>
    <lineage>
        <taxon>Eukaryota</taxon>
        <taxon>Metazoa</taxon>
        <taxon>Ecdysozoa</taxon>
        <taxon>Arthropoda</taxon>
        <taxon>Hexapoda</taxon>
        <taxon>Insecta</taxon>
        <taxon>Pterygota</taxon>
        <taxon>Neoptera</taxon>
        <taxon>Paraneoptera</taxon>
        <taxon>Hemiptera</taxon>
        <taxon>Heteroptera</taxon>
        <taxon>Panheteroptera</taxon>
        <taxon>Pentatomomorpha</taxon>
        <taxon>Lygaeoidea</taxon>
        <taxon>Lygaeidae</taxon>
        <taxon>Lygaeinae</taxon>
        <taxon>Lygaeus</taxon>
    </lineage>
</organism>
<dbReference type="EMBL" id="MF497725">
    <property type="protein sequence ID" value="QCI09368.1"/>
    <property type="molecule type" value="Genomic_DNA"/>
</dbReference>
<keyword evidence="2" id="KW-0496">Mitochondrion</keyword>
<geneLocation type="mitochondrion" evidence="2"/>
<reference evidence="2" key="1">
    <citation type="journal article" date="2019" name="Syst. Entomol.">
        <title>Higher level phylogeny and evolutionary history of Pentatomomorpha (Hemiptera: Heteroptera) inferred from mitochondrial genome sequences.</title>
        <authorList>
            <person name="Liu Y."/>
            <person name="Li H."/>
            <person name="Song F."/>
            <person name="Zhao Y."/>
            <person name="Wilson J.J."/>
            <person name="Cai W."/>
        </authorList>
    </citation>
    <scope>NUCLEOTIDE SEQUENCE</scope>
</reference>
<gene>
    <name evidence="2" type="primary">ATP8</name>
</gene>
<name>A0A4D6X3K5_9HEMI</name>
<protein>
    <submittedName>
        <fullName evidence="2">ATP synthase F0 subunit 8</fullName>
    </submittedName>
</protein>